<proteinExistence type="predicted"/>
<feature type="compositionally biased region" description="Low complexity" evidence="2">
    <location>
        <begin position="296"/>
        <end position="310"/>
    </location>
</feature>
<organism evidence="4 5">
    <name type="scientific">Mycena sanguinolenta</name>
    <dbReference type="NCBI Taxonomy" id="230812"/>
    <lineage>
        <taxon>Eukaryota</taxon>
        <taxon>Fungi</taxon>
        <taxon>Dikarya</taxon>
        <taxon>Basidiomycota</taxon>
        <taxon>Agaricomycotina</taxon>
        <taxon>Agaricomycetes</taxon>
        <taxon>Agaricomycetidae</taxon>
        <taxon>Agaricales</taxon>
        <taxon>Marasmiineae</taxon>
        <taxon>Mycenaceae</taxon>
        <taxon>Mycena</taxon>
    </lineage>
</organism>
<dbReference type="Pfam" id="PF00320">
    <property type="entry name" value="GATA"/>
    <property type="match status" value="1"/>
</dbReference>
<dbReference type="GO" id="GO:0008270">
    <property type="term" value="F:zinc ion binding"/>
    <property type="evidence" value="ECO:0007669"/>
    <property type="project" value="UniProtKB-KW"/>
</dbReference>
<feature type="compositionally biased region" description="Basic residues" evidence="2">
    <location>
        <begin position="385"/>
        <end position="399"/>
    </location>
</feature>
<evidence type="ECO:0000313" key="5">
    <source>
        <dbReference type="Proteomes" id="UP000623467"/>
    </source>
</evidence>
<dbReference type="GO" id="GO:0006355">
    <property type="term" value="P:regulation of DNA-templated transcription"/>
    <property type="evidence" value="ECO:0007669"/>
    <property type="project" value="InterPro"/>
</dbReference>
<evidence type="ECO:0000259" key="3">
    <source>
        <dbReference type="PROSITE" id="PS50114"/>
    </source>
</evidence>
<feature type="domain" description="GATA-type" evidence="3">
    <location>
        <begin position="357"/>
        <end position="383"/>
    </location>
</feature>
<dbReference type="Gene3D" id="3.30.50.10">
    <property type="entry name" value="Erythroid Transcription Factor GATA-1, subunit A"/>
    <property type="match status" value="1"/>
</dbReference>
<dbReference type="GO" id="GO:0043565">
    <property type="term" value="F:sequence-specific DNA binding"/>
    <property type="evidence" value="ECO:0007669"/>
    <property type="project" value="InterPro"/>
</dbReference>
<dbReference type="OrthoDB" id="3047446at2759"/>
<accession>A0A8H6XZG6</accession>
<dbReference type="EMBL" id="JACAZH010000016">
    <property type="protein sequence ID" value="KAF7349396.1"/>
    <property type="molecule type" value="Genomic_DNA"/>
</dbReference>
<dbReference type="Proteomes" id="UP000623467">
    <property type="component" value="Unassembled WGS sequence"/>
</dbReference>
<dbReference type="InterPro" id="IPR013088">
    <property type="entry name" value="Znf_NHR/GATA"/>
</dbReference>
<dbReference type="SUPFAM" id="SSF57716">
    <property type="entry name" value="Glucocorticoid receptor-like (DNA-binding domain)"/>
    <property type="match status" value="1"/>
</dbReference>
<evidence type="ECO:0000313" key="4">
    <source>
        <dbReference type="EMBL" id="KAF7349396.1"/>
    </source>
</evidence>
<dbReference type="AlphaFoldDB" id="A0A8H6XZG6"/>
<evidence type="ECO:0000256" key="2">
    <source>
        <dbReference type="SAM" id="MobiDB-lite"/>
    </source>
</evidence>
<keyword evidence="5" id="KW-1185">Reference proteome</keyword>
<feature type="compositionally biased region" description="Basic and acidic residues" evidence="2">
    <location>
        <begin position="271"/>
        <end position="281"/>
    </location>
</feature>
<sequence>MDGGGNARASSSFYQSQQSVIDGYQGLATSANGIPVQGYTSGSGVIDSPRRSQPPFHPRPTTNYSATQNDVPGYSYPQTEIPSSSPAVNAPRSSMSAGIVNSTNPRFHEVPSGPASSSRDALAAPDAYNATLYPSMSHGPPPSYPPLHPNYDGTPILTSSLLSSAFDLPMMGPVPLVDAQLHEVVLAFMSTWPKDSMATFVGKMKLRGLLSPQHFLDVPRRTFSTAHSSSEATHSELSTRNRASALQAWVGGGHGSEMALFDLPQAQPSRGVDEPVPRQDRGYPPPSHAIPTPHVASATSTTSASLPLPSQYCQRRHGTQLQKSRHMHDTNSAAATSASGPSSHPSTSMKKSRPGYCVDCKDTETTQWRTHPVSGNQLCNGCGQRARKAHGRQNNRRSKKSDGSP</sequence>
<feature type="compositionally biased region" description="Polar residues" evidence="2">
    <location>
        <begin position="60"/>
        <end position="105"/>
    </location>
</feature>
<feature type="compositionally biased region" description="Low complexity" evidence="2">
    <location>
        <begin position="332"/>
        <end position="348"/>
    </location>
</feature>
<reference evidence="4" key="1">
    <citation type="submission" date="2020-05" db="EMBL/GenBank/DDBJ databases">
        <title>Mycena genomes resolve the evolution of fungal bioluminescence.</title>
        <authorList>
            <person name="Tsai I.J."/>
        </authorList>
    </citation>
    <scope>NUCLEOTIDE SEQUENCE</scope>
    <source>
        <strain evidence="4">160909Yilan</strain>
    </source>
</reference>
<gene>
    <name evidence="4" type="ORF">MSAN_01729400</name>
</gene>
<feature type="compositionally biased region" description="Polar residues" evidence="2">
    <location>
        <begin position="365"/>
        <end position="379"/>
    </location>
</feature>
<name>A0A8H6XZG6_9AGAR</name>
<dbReference type="InterPro" id="IPR000679">
    <property type="entry name" value="Znf_GATA"/>
</dbReference>
<comment type="caution">
    <text evidence="4">The sequence shown here is derived from an EMBL/GenBank/DDBJ whole genome shotgun (WGS) entry which is preliminary data.</text>
</comment>
<feature type="region of interest" description="Disordered" evidence="2">
    <location>
        <begin position="38"/>
        <end position="121"/>
    </location>
</feature>
<dbReference type="CDD" id="cd00202">
    <property type="entry name" value="ZnF_GATA"/>
    <property type="match status" value="1"/>
</dbReference>
<feature type="region of interest" description="Disordered" evidence="2">
    <location>
        <begin position="267"/>
        <end position="405"/>
    </location>
</feature>
<keyword evidence="1" id="KW-0863">Zinc-finger</keyword>
<protein>
    <recommendedName>
        <fullName evidence="3">GATA-type domain-containing protein</fullName>
    </recommendedName>
</protein>
<evidence type="ECO:0000256" key="1">
    <source>
        <dbReference type="PROSITE-ProRule" id="PRU00094"/>
    </source>
</evidence>
<dbReference type="SMART" id="SM00401">
    <property type="entry name" value="ZnF_GATA"/>
    <property type="match status" value="1"/>
</dbReference>
<keyword evidence="1" id="KW-0862">Zinc</keyword>
<feature type="compositionally biased region" description="Basic residues" evidence="2">
    <location>
        <begin position="314"/>
        <end position="326"/>
    </location>
</feature>
<keyword evidence="1" id="KW-0479">Metal-binding</keyword>
<dbReference type="PROSITE" id="PS50114">
    <property type="entry name" value="GATA_ZN_FINGER_2"/>
    <property type="match status" value="1"/>
</dbReference>